<dbReference type="Gene3D" id="3.40.50.150">
    <property type="entry name" value="Vaccinia Virus protein VP39"/>
    <property type="match status" value="1"/>
</dbReference>
<dbReference type="AlphaFoldDB" id="A0A7G7VJT4"/>
<keyword evidence="2" id="KW-0489">Methyltransferase</keyword>
<dbReference type="Pfam" id="PF08241">
    <property type="entry name" value="Methyltransf_11"/>
    <property type="match status" value="1"/>
</dbReference>
<evidence type="ECO:0000313" key="3">
    <source>
        <dbReference type="Proteomes" id="UP000515480"/>
    </source>
</evidence>
<gene>
    <name evidence="2" type="ORF">H1B31_11165</name>
</gene>
<dbReference type="InterPro" id="IPR029063">
    <property type="entry name" value="SAM-dependent_MTases_sf"/>
</dbReference>
<dbReference type="SUPFAM" id="SSF53335">
    <property type="entry name" value="S-adenosyl-L-methionine-dependent methyltransferases"/>
    <property type="match status" value="1"/>
</dbReference>
<proteinExistence type="predicted"/>
<organism evidence="2 3">
    <name type="scientific">Selenomonas timonae</name>
    <dbReference type="NCBI Taxonomy" id="2754044"/>
    <lineage>
        <taxon>Bacteria</taxon>
        <taxon>Bacillati</taxon>
        <taxon>Bacillota</taxon>
        <taxon>Negativicutes</taxon>
        <taxon>Selenomonadales</taxon>
        <taxon>Selenomonadaceae</taxon>
        <taxon>Selenomonas</taxon>
    </lineage>
</organism>
<name>A0A7G7VJT4_9FIRM</name>
<sequence length="276" mass="31963">MRTELLELLAPSAERLCILVVDGSEHLARLREMYPYAEMHAVTPYEEIAENEIVAALGVHWHIFDWRRDTLPFAEETFDRIISAFAIECAYEPYDALMALNRALKETGTLYTCYTNIRYHRVLAALRDGEFRVRGDRHLYAKPEIVRLLNDTLYKEIHFFAGERDDDPSAGEAWAVEGFQNFSDDLITRTWLIQASRSTAAAANLKLFFSQESRRMMARLLHRIEYDIAAEHAVTELRELCMREGIFYDYLSDFVAEVCVHEERVRSLLTGVLADI</sequence>
<keyword evidence="3" id="KW-1185">Reference proteome</keyword>
<reference evidence="2 3" key="1">
    <citation type="submission" date="2020-07" db="EMBL/GenBank/DDBJ databases">
        <title>Complete genome and description of Selenomonas timonensis sp. nov., a new bacterium isolated from a gingivitis subject.</title>
        <authorList>
            <person name="Antezack A."/>
        </authorList>
    </citation>
    <scope>NUCLEOTIDE SEQUENCE [LARGE SCALE GENOMIC DNA]</scope>
    <source>
        <strain evidence="2 3">Marseille-Q3039</strain>
    </source>
</reference>
<protein>
    <submittedName>
        <fullName evidence="2">Methyltransferase domain-containing protein</fullName>
    </submittedName>
</protein>
<evidence type="ECO:0000259" key="1">
    <source>
        <dbReference type="Pfam" id="PF08241"/>
    </source>
</evidence>
<dbReference type="GO" id="GO:0032259">
    <property type="term" value="P:methylation"/>
    <property type="evidence" value="ECO:0007669"/>
    <property type="project" value="UniProtKB-KW"/>
</dbReference>
<dbReference type="InterPro" id="IPR013216">
    <property type="entry name" value="Methyltransf_11"/>
</dbReference>
<dbReference type="RefSeq" id="WP_185980372.1">
    <property type="nucleotide sequence ID" value="NZ_CP060204.1"/>
</dbReference>
<dbReference type="GO" id="GO:0008757">
    <property type="term" value="F:S-adenosylmethionine-dependent methyltransferase activity"/>
    <property type="evidence" value="ECO:0007669"/>
    <property type="project" value="InterPro"/>
</dbReference>
<dbReference type="Proteomes" id="UP000515480">
    <property type="component" value="Chromosome"/>
</dbReference>
<dbReference type="EMBL" id="CP060204">
    <property type="protein sequence ID" value="QNH54377.1"/>
    <property type="molecule type" value="Genomic_DNA"/>
</dbReference>
<dbReference type="KEGG" id="stim:H1B31_11165"/>
<evidence type="ECO:0000313" key="2">
    <source>
        <dbReference type="EMBL" id="QNH54377.1"/>
    </source>
</evidence>
<accession>A0A7G7VJT4</accession>
<keyword evidence="2" id="KW-0808">Transferase</keyword>
<feature type="domain" description="Methyltransferase type 11" evidence="1">
    <location>
        <begin position="62"/>
        <end position="111"/>
    </location>
</feature>